<reference evidence="2 3" key="1">
    <citation type="journal article" date="2021" name="Sci. Rep.">
        <title>Chromosome anchoring in Senegalese sole (Solea senegalensis) reveals sex-associated markers and genome rearrangements in flatfish.</title>
        <authorList>
            <person name="Guerrero-Cozar I."/>
            <person name="Gomez-Garrido J."/>
            <person name="Berbel C."/>
            <person name="Martinez-Blanch J.F."/>
            <person name="Alioto T."/>
            <person name="Claros M.G."/>
            <person name="Gagnaire P.A."/>
            <person name="Manchado M."/>
        </authorList>
    </citation>
    <scope>NUCLEOTIDE SEQUENCE [LARGE SCALE GENOMIC DNA]</scope>
    <source>
        <strain evidence="2">Sse05_10M</strain>
    </source>
</reference>
<dbReference type="AlphaFoldDB" id="A0AAV6QS49"/>
<comment type="caution">
    <text evidence="2">The sequence shown here is derived from an EMBL/GenBank/DDBJ whole genome shotgun (WGS) entry which is preliminary data.</text>
</comment>
<feature type="region of interest" description="Disordered" evidence="1">
    <location>
        <begin position="45"/>
        <end position="70"/>
    </location>
</feature>
<name>A0AAV6QS49_SOLSE</name>
<evidence type="ECO:0000313" key="3">
    <source>
        <dbReference type="Proteomes" id="UP000693946"/>
    </source>
</evidence>
<sequence length="70" mass="7513">MDLVCASEQLVAVEPPSQQHHSPSTCSHATLHTHAINNTHVKAALLSPALPGRRGGPKDKTRNRGEEAQK</sequence>
<dbReference type="Proteomes" id="UP000693946">
    <property type="component" value="Linkage Group LG3"/>
</dbReference>
<proteinExistence type="predicted"/>
<evidence type="ECO:0000256" key="1">
    <source>
        <dbReference type="SAM" id="MobiDB-lite"/>
    </source>
</evidence>
<feature type="compositionally biased region" description="Basic and acidic residues" evidence="1">
    <location>
        <begin position="56"/>
        <end position="70"/>
    </location>
</feature>
<keyword evidence="3" id="KW-1185">Reference proteome</keyword>
<gene>
    <name evidence="2" type="ORF">JOB18_008683</name>
</gene>
<dbReference type="EMBL" id="JAGKHQ010000015">
    <property type="protein sequence ID" value="KAG7495938.1"/>
    <property type="molecule type" value="Genomic_DNA"/>
</dbReference>
<accession>A0AAV6QS49</accession>
<evidence type="ECO:0000313" key="2">
    <source>
        <dbReference type="EMBL" id="KAG7495938.1"/>
    </source>
</evidence>
<protein>
    <submittedName>
        <fullName evidence="2">Uncharacterized protein</fullName>
    </submittedName>
</protein>
<organism evidence="2 3">
    <name type="scientific">Solea senegalensis</name>
    <name type="common">Senegalese sole</name>
    <dbReference type="NCBI Taxonomy" id="28829"/>
    <lineage>
        <taxon>Eukaryota</taxon>
        <taxon>Metazoa</taxon>
        <taxon>Chordata</taxon>
        <taxon>Craniata</taxon>
        <taxon>Vertebrata</taxon>
        <taxon>Euteleostomi</taxon>
        <taxon>Actinopterygii</taxon>
        <taxon>Neopterygii</taxon>
        <taxon>Teleostei</taxon>
        <taxon>Neoteleostei</taxon>
        <taxon>Acanthomorphata</taxon>
        <taxon>Carangaria</taxon>
        <taxon>Pleuronectiformes</taxon>
        <taxon>Pleuronectoidei</taxon>
        <taxon>Soleidae</taxon>
        <taxon>Solea</taxon>
    </lineage>
</organism>